<evidence type="ECO:0000256" key="1">
    <source>
        <dbReference type="SAM" id="MobiDB-lite"/>
    </source>
</evidence>
<feature type="transmembrane region" description="Helical" evidence="2">
    <location>
        <begin position="114"/>
        <end position="133"/>
    </location>
</feature>
<accession>A0ABP1G0D8</accession>
<dbReference type="Proteomes" id="UP001497392">
    <property type="component" value="Unassembled WGS sequence"/>
</dbReference>
<keyword evidence="2" id="KW-1133">Transmembrane helix</keyword>
<feature type="transmembrane region" description="Helical" evidence="2">
    <location>
        <begin position="140"/>
        <end position="162"/>
    </location>
</feature>
<name>A0ABP1G0D8_9CHLO</name>
<reference evidence="3 4" key="1">
    <citation type="submission" date="2024-06" db="EMBL/GenBank/DDBJ databases">
        <authorList>
            <person name="Kraege A."/>
            <person name="Thomma B."/>
        </authorList>
    </citation>
    <scope>NUCLEOTIDE SEQUENCE [LARGE SCALE GENOMIC DNA]</scope>
</reference>
<sequence>MGAPHDHTKMVPEFVHNVYLLTSSVILMLSQPLLRVLSVPYELLVPDHTRDALFQLACDLRANPIKDKHWVLVHWRRLKPRTFPGWIAMGWAGLFVTSAGTGLVGVLLCGLLGILYTLGFIVASAGVVGSLVVGMLLTCVAFWCFIAACITGFACAGAGFAYCGTSTVWAILGFLGDKLGSPSTQDGALKPPPSLAPVATPRAPSPQKTPAAAEKEAVLRSSPGHPNALPAINPTSPRFAAVPPVVTGLACGSVSTSQEMTNPVLEDAELEAGIAEQVANAKAILEETSEGSSTSECIGPLAQPVDAKAAIALPDSASANSSASMMAKSAAEALSSPHGIGLAGGNSKAMNGNGSGNGNGNGNAKHAKHHKAQGGKAHLPQRKANPLV</sequence>
<evidence type="ECO:0000313" key="3">
    <source>
        <dbReference type="EMBL" id="CAL5224704.1"/>
    </source>
</evidence>
<feature type="region of interest" description="Disordered" evidence="1">
    <location>
        <begin position="342"/>
        <end position="388"/>
    </location>
</feature>
<protein>
    <submittedName>
        <fullName evidence="3">G7432 protein</fullName>
    </submittedName>
</protein>
<proteinExistence type="predicted"/>
<keyword evidence="2" id="KW-0812">Transmembrane</keyword>
<organism evidence="3 4">
    <name type="scientific">Coccomyxa viridis</name>
    <dbReference type="NCBI Taxonomy" id="1274662"/>
    <lineage>
        <taxon>Eukaryota</taxon>
        <taxon>Viridiplantae</taxon>
        <taxon>Chlorophyta</taxon>
        <taxon>core chlorophytes</taxon>
        <taxon>Trebouxiophyceae</taxon>
        <taxon>Trebouxiophyceae incertae sedis</taxon>
        <taxon>Coccomyxaceae</taxon>
        <taxon>Coccomyxa</taxon>
    </lineage>
</organism>
<comment type="caution">
    <text evidence="3">The sequence shown here is derived from an EMBL/GenBank/DDBJ whole genome shotgun (WGS) entry which is preliminary data.</text>
</comment>
<dbReference type="EMBL" id="CAXHTA020000011">
    <property type="protein sequence ID" value="CAL5224704.1"/>
    <property type="molecule type" value="Genomic_DNA"/>
</dbReference>
<gene>
    <name evidence="3" type="primary">g7432</name>
    <name evidence="3" type="ORF">VP750_LOCUS6363</name>
</gene>
<keyword evidence="2" id="KW-0472">Membrane</keyword>
<evidence type="ECO:0000256" key="2">
    <source>
        <dbReference type="SAM" id="Phobius"/>
    </source>
</evidence>
<keyword evidence="4" id="KW-1185">Reference proteome</keyword>
<feature type="transmembrane region" description="Helical" evidence="2">
    <location>
        <begin position="86"/>
        <end position="108"/>
    </location>
</feature>
<evidence type="ECO:0000313" key="4">
    <source>
        <dbReference type="Proteomes" id="UP001497392"/>
    </source>
</evidence>
<feature type="region of interest" description="Disordered" evidence="1">
    <location>
        <begin position="183"/>
        <end position="229"/>
    </location>
</feature>